<keyword evidence="2" id="KW-0472">Membrane</keyword>
<reference evidence="3 4" key="1">
    <citation type="submission" date="2015-02" db="EMBL/GenBank/DDBJ databases">
        <title>Complete genome sequence of Kangiella geojedonensis strain YCS-5T.</title>
        <authorList>
            <person name="Kim K.M."/>
        </authorList>
    </citation>
    <scope>NUCLEOTIDE SEQUENCE [LARGE SCALE GENOMIC DNA]</scope>
    <source>
        <strain evidence="3 4">YCS-5</strain>
    </source>
</reference>
<gene>
    <name evidence="3" type="ORF">TQ33_1790</name>
</gene>
<dbReference type="OrthoDB" id="7061221at2"/>
<name>A0A0F6TRI1_9GAMM</name>
<proteinExistence type="predicted"/>
<keyword evidence="1" id="KW-0175">Coiled coil</keyword>
<sequence length="184" mass="21495">MVNENQPTDKTKNEDKKVKEQGDGFLSTLGGLAFWLVIASTMLWNWDGFWQTDIKPLENFQKEYFSSKYNEEQMKLSRISNNSKIIENIRDRLEKVEKSAEIKVEKANKEKDIAISKLEDLKLKLGSYLREKNTKCRYFDTSLRMIDVLTKKYSPDELKRVLSCTSAECENILYTPQEVRSICS</sequence>
<keyword evidence="4" id="KW-1185">Reference proteome</keyword>
<dbReference type="HOGENOM" id="CLU_1524518_0_0_6"/>
<evidence type="ECO:0000313" key="4">
    <source>
        <dbReference type="Proteomes" id="UP000034071"/>
    </source>
</evidence>
<dbReference type="RefSeq" id="WP_046561765.1">
    <property type="nucleotide sequence ID" value="NZ_CP010975.1"/>
</dbReference>
<keyword evidence="2" id="KW-0812">Transmembrane</keyword>
<keyword evidence="2" id="KW-1133">Transmembrane helix</keyword>
<feature type="coiled-coil region" evidence="1">
    <location>
        <begin position="86"/>
        <end position="124"/>
    </location>
</feature>
<evidence type="ECO:0000313" key="3">
    <source>
        <dbReference type="EMBL" id="AKE52730.1"/>
    </source>
</evidence>
<dbReference type="EMBL" id="CP010975">
    <property type="protein sequence ID" value="AKE52730.1"/>
    <property type="molecule type" value="Genomic_DNA"/>
</dbReference>
<dbReference type="Proteomes" id="UP000034071">
    <property type="component" value="Chromosome"/>
</dbReference>
<dbReference type="AlphaFoldDB" id="A0A0F6TRI1"/>
<organism evidence="3 4">
    <name type="scientific">Kangiella geojedonensis</name>
    <dbReference type="NCBI Taxonomy" id="914150"/>
    <lineage>
        <taxon>Bacteria</taxon>
        <taxon>Pseudomonadati</taxon>
        <taxon>Pseudomonadota</taxon>
        <taxon>Gammaproteobacteria</taxon>
        <taxon>Kangiellales</taxon>
        <taxon>Kangiellaceae</taxon>
        <taxon>Kangiella</taxon>
    </lineage>
</organism>
<evidence type="ECO:0000256" key="1">
    <source>
        <dbReference type="SAM" id="Coils"/>
    </source>
</evidence>
<accession>A0A0F6TRI1</accession>
<evidence type="ECO:0000256" key="2">
    <source>
        <dbReference type="SAM" id="Phobius"/>
    </source>
</evidence>
<protein>
    <submittedName>
        <fullName evidence="3">Uncharacterized protein</fullName>
    </submittedName>
</protein>
<dbReference type="STRING" id="914150.TQ33_1790"/>
<dbReference type="KEGG" id="kge:TQ33_1790"/>
<feature type="transmembrane region" description="Helical" evidence="2">
    <location>
        <begin position="25"/>
        <end position="46"/>
    </location>
</feature>